<dbReference type="KEGG" id="nef:GP480_00895"/>
<dbReference type="PROSITE" id="PS51192">
    <property type="entry name" value="HELICASE_ATP_BIND_1"/>
    <property type="match status" value="1"/>
</dbReference>
<keyword evidence="8 12" id="KW-0653">Protein transport</keyword>
<keyword evidence="6 12" id="KW-0547">Nucleotide-binding</keyword>
<feature type="domain" description="SecA family profile" evidence="16">
    <location>
        <begin position="2"/>
        <end position="599"/>
    </location>
</feature>
<dbReference type="NCBIfam" id="TIGR00963">
    <property type="entry name" value="secA"/>
    <property type="match status" value="1"/>
</dbReference>
<dbReference type="GO" id="GO:0008564">
    <property type="term" value="F:protein-exporting ATPase activity"/>
    <property type="evidence" value="ECO:0007669"/>
    <property type="project" value="UniProtKB-EC"/>
</dbReference>
<dbReference type="PROSITE" id="PS51196">
    <property type="entry name" value="SECA_MOTOR_DEAD"/>
    <property type="match status" value="1"/>
</dbReference>
<dbReference type="GO" id="GO:0031522">
    <property type="term" value="C:cell envelope Sec protein transport complex"/>
    <property type="evidence" value="ECO:0007669"/>
    <property type="project" value="UniProtKB-ARBA"/>
</dbReference>
<keyword evidence="4 12" id="KW-0963">Cytoplasm</keyword>
<dbReference type="FunFam" id="3.40.50.300:FF:000113">
    <property type="entry name" value="Preprotein translocase subunit SecA"/>
    <property type="match status" value="1"/>
</dbReference>
<evidence type="ECO:0000259" key="16">
    <source>
        <dbReference type="PROSITE" id="PS51196"/>
    </source>
</evidence>
<dbReference type="GO" id="GO:0017038">
    <property type="term" value="P:protein import"/>
    <property type="evidence" value="ECO:0007669"/>
    <property type="project" value="InterPro"/>
</dbReference>
<dbReference type="HAMAP" id="MF_01382">
    <property type="entry name" value="SecA"/>
    <property type="match status" value="1"/>
</dbReference>
<dbReference type="InterPro" id="IPR001650">
    <property type="entry name" value="Helicase_C-like"/>
</dbReference>
<dbReference type="Pfam" id="PF07517">
    <property type="entry name" value="SecA_DEAD"/>
    <property type="match status" value="1"/>
</dbReference>
<keyword evidence="5" id="KW-0997">Cell inner membrane</keyword>
<evidence type="ECO:0000256" key="6">
    <source>
        <dbReference type="ARBA" id="ARBA00022741"/>
    </source>
</evidence>
<dbReference type="AlphaFoldDB" id="A0A6P1G9R3"/>
<dbReference type="Gene3D" id="1.10.3060.10">
    <property type="entry name" value="Helical scaffold and wing domains of SecA"/>
    <property type="match status" value="1"/>
</dbReference>
<dbReference type="PROSITE" id="PS51194">
    <property type="entry name" value="HELICASE_CTER"/>
    <property type="match status" value="1"/>
</dbReference>
<feature type="binding site" evidence="12">
    <location>
        <position position="87"/>
    </location>
    <ligand>
        <name>ATP</name>
        <dbReference type="ChEBI" id="CHEBI:30616"/>
    </ligand>
</feature>
<keyword evidence="3 12" id="KW-1003">Cell membrane</keyword>
<comment type="similarity">
    <text evidence="1 12 13">Belongs to the SecA family.</text>
</comment>
<dbReference type="PANTHER" id="PTHR30612">
    <property type="entry name" value="SECA INNER MEMBRANE COMPONENT OF SEC PROTEIN SECRETION SYSTEM"/>
    <property type="match status" value="1"/>
</dbReference>
<keyword evidence="10 12" id="KW-0811">Translocation</keyword>
<dbReference type="InterPro" id="IPR027417">
    <property type="entry name" value="P-loop_NTPase"/>
</dbReference>
<name>A0A6P1G9R3_9RICK</name>
<dbReference type="InterPro" id="IPR036670">
    <property type="entry name" value="SecA_X-link_sf"/>
</dbReference>
<sequence length="804" mass="91937">MLDLVHKIFDSRNRKIKGKLNGGVEQVNALEARVRELSSDELRNKTNEFKERLFKQSASLDEILPEAYACVREASVRTLGMRHFDVQIMGGIVLHWGMISEMHTGEGKTLVATLAAYLNALPEKGVHVVTVNDYLARRDTEWMKQIYRYLGLQVSCVTSDMRDPERAHAYKADITYATNNELGFDYLRDNMKFSKGEMVQRGLHYAIVDEVDSILIDEARTPLIVSGMTDGASYLYASINKLAEKLDSTLYTVDEKARTVSLTEEGQEAVEKLLMDEKFIETGSSLYEPQNLQLVHCLNQSLKAINLFQKNKDYIVKDGQIVLIDEFTGRMMHGRRYSEGLHQALEAKENLKIQNENQTLASITFQNYFRMYNKLAGMTGTAATEREEFSTIYGLGVVQIPSHLPVRRIDHDDEIYASKKEKYEAILKLAKECHEKLQPILIGTTSIENSEELSRELKKAKLKHSVLNAKQHAFEAEIIAQAGKPGAITIATNMAGRGTDIQLGGNFNFNVSANDETEKEHAKNEEIVRKAGGLYVIGTERHESRRIDNQLRGRSGRQGDPGESKFFLSLDDDLLRVFGTPGIRNMLKKQLSNNGAIKHSYITRSLEKAQKKVESRNYEIRKNLIKFDDVINEQRKVVFSHRNNIMESNDIDLLPIVSDVNAKTLENARSKSFYDIPTLVHSMQSIYNEDFKELHKTEDIEGFIDSKTKNIIAEKERANVELLLEIKKRIMIAILDQLWKEHLQFLENLRLSINLKAVAQKNPLIEFKHEAFHAFQRLSDRWHENIIASFVRVKLVERMHMKVI</sequence>
<comment type="catalytic activity">
    <reaction evidence="12">
        <text>ATP + H2O + cellular proteinSide 1 = ADP + phosphate + cellular proteinSide 2.</text>
        <dbReference type="EC" id="7.4.2.8"/>
    </reaction>
</comment>
<evidence type="ECO:0000313" key="18">
    <source>
        <dbReference type="Proteomes" id="UP000464912"/>
    </source>
</evidence>
<proteinExistence type="inferred from homology"/>
<dbReference type="InterPro" id="IPR020937">
    <property type="entry name" value="SecA_CS"/>
</dbReference>
<dbReference type="SUPFAM" id="SSF52540">
    <property type="entry name" value="P-loop containing nucleoside triphosphate hydrolases"/>
    <property type="match status" value="2"/>
</dbReference>
<accession>A0A6P1G9R3</accession>
<evidence type="ECO:0000256" key="3">
    <source>
        <dbReference type="ARBA" id="ARBA00022475"/>
    </source>
</evidence>
<evidence type="ECO:0000256" key="7">
    <source>
        <dbReference type="ARBA" id="ARBA00022840"/>
    </source>
</evidence>
<dbReference type="GO" id="GO:0065002">
    <property type="term" value="P:intracellular protein transmembrane transport"/>
    <property type="evidence" value="ECO:0007669"/>
    <property type="project" value="UniProtKB-UniRule"/>
</dbReference>
<dbReference type="InterPro" id="IPR014018">
    <property type="entry name" value="SecA_motor_DEAD"/>
</dbReference>
<evidence type="ECO:0000259" key="15">
    <source>
        <dbReference type="PROSITE" id="PS51194"/>
    </source>
</evidence>
<dbReference type="CDD" id="cd18803">
    <property type="entry name" value="SF2_C_secA"/>
    <property type="match status" value="1"/>
</dbReference>
<dbReference type="SUPFAM" id="SSF81886">
    <property type="entry name" value="Helical scaffold and wing domains of SecA"/>
    <property type="match status" value="1"/>
</dbReference>
<keyword evidence="18" id="KW-1185">Reference proteome</keyword>
<dbReference type="PANTHER" id="PTHR30612:SF0">
    <property type="entry name" value="CHLOROPLAST PROTEIN-TRANSPORTING ATPASE"/>
    <property type="match status" value="1"/>
</dbReference>
<evidence type="ECO:0000256" key="4">
    <source>
        <dbReference type="ARBA" id="ARBA00022490"/>
    </source>
</evidence>
<dbReference type="InterPro" id="IPR011130">
    <property type="entry name" value="SecA_preprotein_X-link_dom"/>
</dbReference>
<keyword evidence="2 12" id="KW-0813">Transport</keyword>
<feature type="binding site" evidence="12">
    <location>
        <begin position="105"/>
        <end position="109"/>
    </location>
    <ligand>
        <name>ATP</name>
        <dbReference type="ChEBI" id="CHEBI:30616"/>
    </ligand>
</feature>
<dbReference type="SMART" id="SM00958">
    <property type="entry name" value="SecA_PP_bind"/>
    <property type="match status" value="1"/>
</dbReference>
<dbReference type="InterPro" id="IPR011115">
    <property type="entry name" value="SecA_DEAD"/>
</dbReference>
<dbReference type="Proteomes" id="UP000464912">
    <property type="component" value="Chromosome"/>
</dbReference>
<dbReference type="SUPFAM" id="SSF81767">
    <property type="entry name" value="Pre-protein crosslinking domain of SecA"/>
    <property type="match status" value="1"/>
</dbReference>
<feature type="domain" description="Helicase C-terminal" evidence="15">
    <location>
        <begin position="425"/>
        <end position="614"/>
    </location>
</feature>
<dbReference type="GO" id="GO:0006605">
    <property type="term" value="P:protein targeting"/>
    <property type="evidence" value="ECO:0007669"/>
    <property type="project" value="UniProtKB-UniRule"/>
</dbReference>
<comment type="subcellular location">
    <subcellularLocation>
        <location evidence="12">Cell membrane</location>
        <topology evidence="12">Peripheral membrane protein</topology>
        <orientation evidence="12">Cytoplasmic side</orientation>
    </subcellularLocation>
    <subcellularLocation>
        <location evidence="12">Cytoplasm</location>
    </subcellularLocation>
    <text evidence="12">Distribution is 50-50.</text>
</comment>
<evidence type="ECO:0000256" key="5">
    <source>
        <dbReference type="ARBA" id="ARBA00022519"/>
    </source>
</evidence>
<reference evidence="17 18" key="1">
    <citation type="journal article" date="2020" name="MBio">
        <title>Erratum for Teymournejad et al., 'Isolation and Molecular Analysis of a Novel Neorickettsia Species That Causes Potomac Horse Fever'.</title>
        <authorList>
            <person name="Teymournejad O."/>
            <person name="Lin M."/>
            <person name="Bekebrede H."/>
            <person name="Kamr A."/>
            <person name="Toribio R.E."/>
            <person name="Arroyo L.G."/>
            <person name="Baird J.D."/>
            <person name="Rikihisa Y."/>
        </authorList>
    </citation>
    <scope>NUCLEOTIDE SEQUENCE [LARGE SCALE GENOMIC DNA]</scope>
    <source>
        <strain evidence="17 18">Fin17</strain>
    </source>
</reference>
<feature type="binding site" evidence="12">
    <location>
        <position position="500"/>
    </location>
    <ligand>
        <name>ATP</name>
        <dbReference type="ChEBI" id="CHEBI:30616"/>
    </ligand>
</feature>
<dbReference type="EC" id="7.4.2.8" evidence="12"/>
<keyword evidence="11 12" id="KW-0472">Membrane</keyword>
<evidence type="ECO:0000313" key="17">
    <source>
        <dbReference type="EMBL" id="QHD65020.1"/>
    </source>
</evidence>
<evidence type="ECO:0000256" key="9">
    <source>
        <dbReference type="ARBA" id="ARBA00022967"/>
    </source>
</evidence>
<evidence type="ECO:0000256" key="10">
    <source>
        <dbReference type="ARBA" id="ARBA00023010"/>
    </source>
</evidence>
<gene>
    <name evidence="12 17" type="primary">secA</name>
    <name evidence="17" type="ORF">GP480_00895</name>
</gene>
<dbReference type="GO" id="GO:0043952">
    <property type="term" value="P:protein transport by the Sec complex"/>
    <property type="evidence" value="ECO:0007669"/>
    <property type="project" value="TreeGrafter"/>
</dbReference>
<comment type="function">
    <text evidence="12">Part of the Sec protein translocase complex. Interacts with the SecYEG preprotein conducting channel. Has a central role in coupling the hydrolysis of ATP to the transfer of proteins into and across the cell membrane, serving both as a receptor for the preprotein-SecB complex and as an ATP-driven molecular motor driving the stepwise translocation of polypeptide chains across the membrane.</text>
</comment>
<evidence type="ECO:0000256" key="8">
    <source>
        <dbReference type="ARBA" id="ARBA00022927"/>
    </source>
</evidence>
<dbReference type="SMART" id="SM00957">
    <property type="entry name" value="SecA_DEAD"/>
    <property type="match status" value="1"/>
</dbReference>
<organism evidence="17 18">
    <name type="scientific">Neorickettsia findlayensis</name>
    <dbReference type="NCBI Taxonomy" id="2686014"/>
    <lineage>
        <taxon>Bacteria</taxon>
        <taxon>Pseudomonadati</taxon>
        <taxon>Pseudomonadota</taxon>
        <taxon>Alphaproteobacteria</taxon>
        <taxon>Rickettsiales</taxon>
        <taxon>Anaplasmataceae</taxon>
        <taxon>Neorickettsia</taxon>
    </lineage>
</organism>
<feature type="domain" description="Helicase ATP-binding" evidence="14">
    <location>
        <begin position="89"/>
        <end position="250"/>
    </location>
</feature>
<dbReference type="FunFam" id="3.90.1440.10:FF:000001">
    <property type="entry name" value="Preprotein translocase subunit SecA"/>
    <property type="match status" value="1"/>
</dbReference>
<dbReference type="GO" id="GO:0005829">
    <property type="term" value="C:cytosol"/>
    <property type="evidence" value="ECO:0007669"/>
    <property type="project" value="TreeGrafter"/>
</dbReference>
<dbReference type="RefSeq" id="WP_160095020.1">
    <property type="nucleotide sequence ID" value="NZ_CP047224.1"/>
</dbReference>
<protein>
    <recommendedName>
        <fullName evidence="12 13">Protein translocase subunit SecA</fullName>
        <ecNumber evidence="12">7.4.2.8</ecNumber>
    </recommendedName>
</protein>
<keyword evidence="7 12" id="KW-0067">ATP-binding</keyword>
<dbReference type="InterPro" id="IPR044722">
    <property type="entry name" value="SecA_SF2_C"/>
</dbReference>
<dbReference type="Pfam" id="PF21090">
    <property type="entry name" value="P-loop_SecA"/>
    <property type="match status" value="1"/>
</dbReference>
<dbReference type="NCBIfam" id="NF009538">
    <property type="entry name" value="PRK12904.1"/>
    <property type="match status" value="1"/>
</dbReference>
<dbReference type="PROSITE" id="PS01312">
    <property type="entry name" value="SECA"/>
    <property type="match status" value="1"/>
</dbReference>
<evidence type="ECO:0000256" key="13">
    <source>
        <dbReference type="RuleBase" id="RU003874"/>
    </source>
</evidence>
<dbReference type="PRINTS" id="PR00906">
    <property type="entry name" value="SECA"/>
</dbReference>
<dbReference type="Gene3D" id="3.40.50.300">
    <property type="entry name" value="P-loop containing nucleotide triphosphate hydrolases"/>
    <property type="match status" value="2"/>
</dbReference>
<dbReference type="InterPro" id="IPR036266">
    <property type="entry name" value="SecA_Wing/Scaffold_sf"/>
</dbReference>
<evidence type="ECO:0000256" key="1">
    <source>
        <dbReference type="ARBA" id="ARBA00007650"/>
    </source>
</evidence>
<evidence type="ECO:0000256" key="2">
    <source>
        <dbReference type="ARBA" id="ARBA00022448"/>
    </source>
</evidence>
<reference evidence="17 18" key="2">
    <citation type="journal article" date="2020" name="MBio">
        <title>Isolation and Molecular Analysis of a Novel Neorickettsia Species That Causes Potomac Horse Fever.</title>
        <authorList>
            <person name="Teymournejad O."/>
            <person name="Lin M."/>
            <person name="Bekebrede H."/>
            <person name="Kamr A."/>
            <person name="Toribio R.E."/>
            <person name="Arroyo L.G."/>
            <person name="Baird J.D."/>
            <person name="Rikihisa Y."/>
        </authorList>
    </citation>
    <scope>NUCLEOTIDE SEQUENCE [LARGE SCALE GENOMIC DNA]</scope>
    <source>
        <strain evidence="17 18">Fin17</strain>
    </source>
</reference>
<dbReference type="CDD" id="cd17928">
    <property type="entry name" value="DEXDc_SecA"/>
    <property type="match status" value="1"/>
</dbReference>
<evidence type="ECO:0000256" key="12">
    <source>
        <dbReference type="HAMAP-Rule" id="MF_01382"/>
    </source>
</evidence>
<dbReference type="GO" id="GO:0005524">
    <property type="term" value="F:ATP binding"/>
    <property type="evidence" value="ECO:0007669"/>
    <property type="project" value="UniProtKB-UniRule"/>
</dbReference>
<evidence type="ECO:0000256" key="11">
    <source>
        <dbReference type="ARBA" id="ARBA00023136"/>
    </source>
</evidence>
<dbReference type="GO" id="GO:0005886">
    <property type="term" value="C:plasma membrane"/>
    <property type="evidence" value="ECO:0007669"/>
    <property type="project" value="UniProtKB-SubCell"/>
</dbReference>
<dbReference type="Pfam" id="PF07516">
    <property type="entry name" value="SecA_SW"/>
    <property type="match status" value="1"/>
</dbReference>
<dbReference type="EMBL" id="CP047224">
    <property type="protein sequence ID" value="QHD65020.1"/>
    <property type="molecule type" value="Genomic_DNA"/>
</dbReference>
<dbReference type="InterPro" id="IPR014001">
    <property type="entry name" value="Helicase_ATP-bd"/>
</dbReference>
<keyword evidence="9 12" id="KW-1278">Translocase</keyword>
<evidence type="ECO:0000259" key="14">
    <source>
        <dbReference type="PROSITE" id="PS51192"/>
    </source>
</evidence>
<comment type="subunit">
    <text evidence="12">Monomer and homodimer. Part of the essential Sec protein translocation apparatus which comprises SecA, SecYEG and auxiliary proteins SecDF-YajC and YidC.</text>
</comment>
<dbReference type="Gene3D" id="3.90.1440.10">
    <property type="entry name" value="SecA, preprotein cross-linking domain"/>
    <property type="match status" value="1"/>
</dbReference>
<dbReference type="InterPro" id="IPR000185">
    <property type="entry name" value="SecA"/>
</dbReference>
<dbReference type="InterPro" id="IPR011116">
    <property type="entry name" value="SecA_Wing/Scaffold"/>
</dbReference>
<dbReference type="Pfam" id="PF01043">
    <property type="entry name" value="SecA_PP_bind"/>
    <property type="match status" value="1"/>
</dbReference>